<protein>
    <submittedName>
        <fullName evidence="2">Alpha beta hydrolase</fullName>
    </submittedName>
</protein>
<dbReference type="PANTHER" id="PTHR43358:SF4">
    <property type="entry name" value="ALPHA_BETA HYDROLASE FOLD-1 DOMAIN-CONTAINING PROTEIN"/>
    <property type="match status" value="1"/>
</dbReference>
<evidence type="ECO:0000313" key="2">
    <source>
        <dbReference type="EMBL" id="KRM07854.1"/>
    </source>
</evidence>
<reference evidence="2 3" key="1">
    <citation type="journal article" date="2015" name="Genome Announc.">
        <title>Expanding the biotechnology potential of lactobacilli through comparative genomics of 213 strains and associated genera.</title>
        <authorList>
            <person name="Sun Z."/>
            <person name="Harris H.M."/>
            <person name="McCann A."/>
            <person name="Guo C."/>
            <person name="Argimon S."/>
            <person name="Zhang W."/>
            <person name="Yang X."/>
            <person name="Jeffery I.B."/>
            <person name="Cooney J.C."/>
            <person name="Kagawa T.F."/>
            <person name="Liu W."/>
            <person name="Song Y."/>
            <person name="Salvetti E."/>
            <person name="Wrobel A."/>
            <person name="Rasinkangas P."/>
            <person name="Parkhill J."/>
            <person name="Rea M.C."/>
            <person name="O'Sullivan O."/>
            <person name="Ritari J."/>
            <person name="Douillard F.P."/>
            <person name="Paul Ross R."/>
            <person name="Yang R."/>
            <person name="Briner A.E."/>
            <person name="Felis G.E."/>
            <person name="de Vos W.M."/>
            <person name="Barrangou R."/>
            <person name="Klaenhammer T.R."/>
            <person name="Caufield P.W."/>
            <person name="Cui Y."/>
            <person name="Zhang H."/>
            <person name="O'Toole P.W."/>
        </authorList>
    </citation>
    <scope>NUCLEOTIDE SEQUENCE [LARGE SCALE GENOMIC DNA]</scope>
    <source>
        <strain evidence="2 3">DSM 17758</strain>
    </source>
</reference>
<dbReference type="PANTHER" id="PTHR43358">
    <property type="entry name" value="ALPHA/BETA-HYDROLASE"/>
    <property type="match status" value="1"/>
</dbReference>
<dbReference type="STRING" id="1423735.FC15_GL000792"/>
<organism evidence="2 3">
    <name type="scientific">Lapidilactobacillus concavus DSM 17758</name>
    <dbReference type="NCBI Taxonomy" id="1423735"/>
    <lineage>
        <taxon>Bacteria</taxon>
        <taxon>Bacillati</taxon>
        <taxon>Bacillota</taxon>
        <taxon>Bacilli</taxon>
        <taxon>Lactobacillales</taxon>
        <taxon>Lactobacillaceae</taxon>
        <taxon>Lapidilactobacillus</taxon>
    </lineage>
</organism>
<name>A0A0R1VPW0_9LACO</name>
<dbReference type="GO" id="GO:0016787">
    <property type="term" value="F:hydrolase activity"/>
    <property type="evidence" value="ECO:0007669"/>
    <property type="project" value="UniProtKB-KW"/>
</dbReference>
<proteinExistence type="predicted"/>
<keyword evidence="3" id="KW-1185">Reference proteome</keyword>
<gene>
    <name evidence="2" type="ORF">FC15_GL000792</name>
</gene>
<dbReference type="Pfam" id="PF12146">
    <property type="entry name" value="Hydrolase_4"/>
    <property type="match status" value="1"/>
</dbReference>
<dbReference type="OrthoDB" id="9776685at2"/>
<evidence type="ECO:0000259" key="1">
    <source>
        <dbReference type="Pfam" id="PF12146"/>
    </source>
</evidence>
<dbReference type="InterPro" id="IPR022742">
    <property type="entry name" value="Hydrolase_4"/>
</dbReference>
<dbReference type="Proteomes" id="UP000051315">
    <property type="component" value="Unassembled WGS sequence"/>
</dbReference>
<dbReference type="RefSeq" id="WP_057825814.1">
    <property type="nucleotide sequence ID" value="NZ_AZFX01000095.1"/>
</dbReference>
<dbReference type="InterPro" id="IPR029058">
    <property type="entry name" value="AB_hydrolase_fold"/>
</dbReference>
<dbReference type="InterPro" id="IPR052920">
    <property type="entry name" value="DNA-binding_regulatory"/>
</dbReference>
<dbReference type="PATRIC" id="fig|1423735.3.peg.825"/>
<dbReference type="AlphaFoldDB" id="A0A0R1VPW0"/>
<sequence>MNWKKAASILIPTVSILGFSQLCTKFYRYGFARVDPPLTPETDDPEYLAAYQEFSQWFNRQKKEQWWLYSDDPSNRIHAVYLPNPRPTKKAVVIAHGYHGNAQMMAAYAQLFQELGYHVLMPDNRGHGESAGRWINFGWLDRLDYLDWCLDLIDHLGSDCELLLFGVSMGGAITMMMSGEDLPPQVKAIIEDCGYSSLHEQLAYRAKVEFHLPQFPTLPIASLINRIVLGFSLNDVNSLQALAKNTRPIFFIHGEKDDYVPTSMCYKNFAATSAPKEMWIVPNAKHAEAFAIDPEAYRDRVSWFLSRAGL</sequence>
<dbReference type="SUPFAM" id="SSF53474">
    <property type="entry name" value="alpha/beta-Hydrolases"/>
    <property type="match status" value="1"/>
</dbReference>
<dbReference type="EMBL" id="AZFX01000095">
    <property type="protein sequence ID" value="KRM07854.1"/>
    <property type="molecule type" value="Genomic_DNA"/>
</dbReference>
<feature type="domain" description="Serine aminopeptidase S33" evidence="1">
    <location>
        <begin position="87"/>
        <end position="191"/>
    </location>
</feature>
<dbReference type="Gene3D" id="3.40.50.1820">
    <property type="entry name" value="alpha/beta hydrolase"/>
    <property type="match status" value="1"/>
</dbReference>
<accession>A0A0R1VPW0</accession>
<comment type="caution">
    <text evidence="2">The sequence shown here is derived from an EMBL/GenBank/DDBJ whole genome shotgun (WGS) entry which is preliminary data.</text>
</comment>
<evidence type="ECO:0000313" key="3">
    <source>
        <dbReference type="Proteomes" id="UP000051315"/>
    </source>
</evidence>
<keyword evidence="2" id="KW-0378">Hydrolase</keyword>